<evidence type="ECO:0000313" key="2">
    <source>
        <dbReference type="Proteomes" id="UP000886653"/>
    </source>
</evidence>
<keyword evidence="2" id="KW-1185">Reference proteome</keyword>
<evidence type="ECO:0000313" key="1">
    <source>
        <dbReference type="EMBL" id="KAG0143284.1"/>
    </source>
</evidence>
<name>A0A9P6NFQ1_9BASI</name>
<dbReference type="AlphaFoldDB" id="A0A9P6NFQ1"/>
<accession>A0A9P6NFQ1</accession>
<organism evidence="1 2">
    <name type="scientific">Cronartium quercuum f. sp. fusiforme G11</name>
    <dbReference type="NCBI Taxonomy" id="708437"/>
    <lineage>
        <taxon>Eukaryota</taxon>
        <taxon>Fungi</taxon>
        <taxon>Dikarya</taxon>
        <taxon>Basidiomycota</taxon>
        <taxon>Pucciniomycotina</taxon>
        <taxon>Pucciniomycetes</taxon>
        <taxon>Pucciniales</taxon>
        <taxon>Coleosporiaceae</taxon>
        <taxon>Cronartium</taxon>
    </lineage>
</organism>
<dbReference type="Proteomes" id="UP000886653">
    <property type="component" value="Unassembled WGS sequence"/>
</dbReference>
<gene>
    <name evidence="1" type="ORF">CROQUDRAFT_661442</name>
</gene>
<comment type="caution">
    <text evidence="1">The sequence shown here is derived from an EMBL/GenBank/DDBJ whole genome shotgun (WGS) entry which is preliminary data.</text>
</comment>
<proteinExistence type="predicted"/>
<dbReference type="EMBL" id="MU167323">
    <property type="protein sequence ID" value="KAG0143284.1"/>
    <property type="molecule type" value="Genomic_DNA"/>
</dbReference>
<sequence>MASLKQSWLDGSPPSKVKKTFARSFMFEETIRAKDREVFHEDSTYQHLHAHPESLHLPKPEEFLAQQIFTNPSMQAVNIALPLPLNT</sequence>
<protein>
    <submittedName>
        <fullName evidence="1">Uncharacterized protein</fullName>
    </submittedName>
</protein>
<reference evidence="1" key="1">
    <citation type="submission" date="2013-11" db="EMBL/GenBank/DDBJ databases">
        <title>Genome sequence of the fusiform rust pathogen reveals effectors for host alternation and coevolution with pine.</title>
        <authorList>
            <consortium name="DOE Joint Genome Institute"/>
            <person name="Smith K."/>
            <person name="Pendleton A."/>
            <person name="Kubisiak T."/>
            <person name="Anderson C."/>
            <person name="Salamov A."/>
            <person name="Aerts A."/>
            <person name="Riley R."/>
            <person name="Clum A."/>
            <person name="Lindquist E."/>
            <person name="Ence D."/>
            <person name="Campbell M."/>
            <person name="Kronenberg Z."/>
            <person name="Feau N."/>
            <person name="Dhillon B."/>
            <person name="Hamelin R."/>
            <person name="Burleigh J."/>
            <person name="Smith J."/>
            <person name="Yandell M."/>
            <person name="Nelson C."/>
            <person name="Grigoriev I."/>
            <person name="Davis J."/>
        </authorList>
    </citation>
    <scope>NUCLEOTIDE SEQUENCE</scope>
    <source>
        <strain evidence="1">G11</strain>
    </source>
</reference>